<feature type="transmembrane region" description="Helical" evidence="2">
    <location>
        <begin position="80"/>
        <end position="103"/>
    </location>
</feature>
<feature type="region of interest" description="Disordered" evidence="1">
    <location>
        <begin position="507"/>
        <end position="528"/>
    </location>
</feature>
<dbReference type="Proteomes" id="UP000023152">
    <property type="component" value="Unassembled WGS sequence"/>
</dbReference>
<keyword evidence="2" id="KW-1133">Transmembrane helix</keyword>
<dbReference type="AlphaFoldDB" id="X6P413"/>
<comment type="caution">
    <text evidence="3">The sequence shown here is derived from an EMBL/GenBank/DDBJ whole genome shotgun (WGS) entry which is preliminary data.</text>
</comment>
<name>X6P413_RETFI</name>
<keyword evidence="2" id="KW-0812">Transmembrane</keyword>
<feature type="transmembrane region" description="Helical" evidence="2">
    <location>
        <begin position="231"/>
        <end position="252"/>
    </location>
</feature>
<dbReference type="EMBL" id="ASPP01004292">
    <property type="protein sequence ID" value="ETO32322.1"/>
    <property type="molecule type" value="Genomic_DNA"/>
</dbReference>
<feature type="region of interest" description="Disordered" evidence="1">
    <location>
        <begin position="471"/>
        <end position="490"/>
    </location>
</feature>
<feature type="transmembrane region" description="Helical" evidence="2">
    <location>
        <begin position="264"/>
        <end position="283"/>
    </location>
</feature>
<dbReference type="InterPro" id="IPR044926">
    <property type="entry name" value="RGS_subdomain_2"/>
</dbReference>
<evidence type="ECO:0008006" key="5">
    <source>
        <dbReference type="Google" id="ProtNLM"/>
    </source>
</evidence>
<reference evidence="3 4" key="1">
    <citation type="journal article" date="2013" name="Curr. Biol.">
        <title>The Genome of the Foraminiferan Reticulomyxa filosa.</title>
        <authorList>
            <person name="Glockner G."/>
            <person name="Hulsmann N."/>
            <person name="Schleicher M."/>
            <person name="Noegel A.A."/>
            <person name="Eichinger L."/>
            <person name="Gallinger C."/>
            <person name="Pawlowski J."/>
            <person name="Sierra R."/>
            <person name="Euteneuer U."/>
            <person name="Pillet L."/>
            <person name="Moustafa A."/>
            <person name="Platzer M."/>
            <person name="Groth M."/>
            <person name="Szafranski K."/>
            <person name="Schliwa M."/>
        </authorList>
    </citation>
    <scope>NUCLEOTIDE SEQUENCE [LARGE SCALE GENOMIC DNA]</scope>
</reference>
<evidence type="ECO:0000313" key="4">
    <source>
        <dbReference type="Proteomes" id="UP000023152"/>
    </source>
</evidence>
<accession>X6P413</accession>
<feature type="transmembrane region" description="Helical" evidence="2">
    <location>
        <begin position="56"/>
        <end position="74"/>
    </location>
</feature>
<dbReference type="SUPFAM" id="SSF48097">
    <property type="entry name" value="Regulator of G-protein signaling, RGS"/>
    <property type="match status" value="1"/>
</dbReference>
<dbReference type="InterPro" id="IPR036305">
    <property type="entry name" value="RGS_sf"/>
</dbReference>
<evidence type="ECO:0000256" key="2">
    <source>
        <dbReference type="SAM" id="Phobius"/>
    </source>
</evidence>
<feature type="compositionally biased region" description="Polar residues" evidence="1">
    <location>
        <begin position="481"/>
        <end position="490"/>
    </location>
</feature>
<feature type="transmembrane region" description="Helical" evidence="2">
    <location>
        <begin position="187"/>
        <end position="211"/>
    </location>
</feature>
<evidence type="ECO:0000256" key="1">
    <source>
        <dbReference type="SAM" id="MobiDB-lite"/>
    </source>
</evidence>
<gene>
    <name evidence="3" type="ORF">RFI_04793</name>
</gene>
<feature type="transmembrane region" description="Helical" evidence="2">
    <location>
        <begin position="6"/>
        <end position="30"/>
    </location>
</feature>
<keyword evidence="4" id="KW-1185">Reference proteome</keyword>
<proteinExistence type="predicted"/>
<dbReference type="OrthoDB" id="196547at2759"/>
<feature type="transmembrane region" description="Helical" evidence="2">
    <location>
        <begin position="144"/>
        <end position="167"/>
    </location>
</feature>
<evidence type="ECO:0000313" key="3">
    <source>
        <dbReference type="EMBL" id="ETO32322.1"/>
    </source>
</evidence>
<dbReference type="Gene3D" id="1.10.167.10">
    <property type="entry name" value="Regulator of G-protein Signalling 4, domain 2"/>
    <property type="match status" value="1"/>
</dbReference>
<organism evidence="3 4">
    <name type="scientific">Reticulomyxa filosa</name>
    <dbReference type="NCBI Taxonomy" id="46433"/>
    <lineage>
        <taxon>Eukaryota</taxon>
        <taxon>Sar</taxon>
        <taxon>Rhizaria</taxon>
        <taxon>Retaria</taxon>
        <taxon>Foraminifera</taxon>
        <taxon>Monothalamids</taxon>
        <taxon>Reticulomyxidae</taxon>
        <taxon>Reticulomyxa</taxon>
    </lineage>
</organism>
<keyword evidence="2" id="KW-0472">Membrane</keyword>
<feature type="compositionally biased region" description="Polar residues" evidence="1">
    <location>
        <begin position="515"/>
        <end position="528"/>
    </location>
</feature>
<protein>
    <recommendedName>
        <fullName evidence="5">RGS domain-containing protein</fullName>
    </recommendedName>
</protein>
<sequence>MGDSFIYFRYIFGISSAIIFLIYMVVAITFKHNLAQTASEYIIALQRNFNTDIGDVFFFLMSVTVDASFNYHWAYDVAIFLHYCSVYVCTWRFALLSLYFVLFQKTKKRTVSMINLEWHKLLNPKTLTQNFFIRHKKTLGNSRYVRNVVIWMIAITALVVSLPRIIVQTQLSGSHGILQAQDSDPNGKWVLVLAITNTIMIGIPEFALVVITMKTPVFHDAFLVREEMKRVTVTVLVVVFVYLAISILHFAFQVQGNGRSDIEFILDTILNFVIAMLTSYWVLVRVQPLMNIQSVESLIKVKEFHKVTMQKNEEIEMEATGQNDENSVLPPNTALTLAYGSGHIGDMPLSPRLEHQTSASHGHSAKIPLLSNLQHKQVFDQLPIKKDISLKMVLKHVKALEAFMAYLAKEFSMEVGLSLCEFVQFERYAVKKLLHRDTLRADEWVAYFQLYKLVPLTEDIPKSHIVYGDDDNSGDAVSVNERPTSPSSDHNLITKIRDTLSLAKNVSSEHDGKTRTTAYTNSGDDQRTSVIPMQSRQQTEEILKQLEQKARLLWEKYVRVDSPYTINVSFDMRNEITDWVQTKKLDINSQTSVFQFISMFDSGGIEMFRLLINAFRRWKNTEQFSQLYEMVFLFHEENGN</sequence>